<comment type="caution">
    <text evidence="1">The sequence shown here is derived from an EMBL/GenBank/DDBJ whole genome shotgun (WGS) entry which is preliminary data.</text>
</comment>
<accession>A0A8K0J3Q3</accession>
<protein>
    <submittedName>
        <fullName evidence="1">Uncharacterized protein</fullName>
    </submittedName>
</protein>
<dbReference type="EMBL" id="SRPY01000564">
    <property type="protein sequence ID" value="KAG5921409.1"/>
    <property type="molecule type" value="Genomic_DNA"/>
</dbReference>
<sequence>MTVKNAGRIHKMIRPTLPRASMLAARPVDHGSEHPQRLKAFVRHVDKNNNVFYTLVKKGLGRDTNPGKDYAFFQMPDLLLDLDAEGARCVRPVDDADQAALMTAKWSKVPRREAVEARLKELEAQLTESRGKAHAILTQPTNIWRITPHDVVSAALHGASASQRTTAHSWRLLEQATDASSRNTEAPRSDRSEFIDKIRAENGIPPHAADDDRLLLHWMMLRYKSLQQHLSSNMTKKHGALPSPAMAEALEAQSSVTGIRRLVFQHLAAGSHASGSQYAVKLDARLRQDIRDACERVLGESATMGAGLPVEILTFLGNLSERQVASGGAHLGPLLCGLALKLAARIGSLEAISTWLYRCYQGNHEMLKLLSREERRLFLKDVLSTLDSLQSILKSDDVSSKMHDVRQRQLLFQLLTGVDENNTLTPDSIRSSIKGICLDEYKTAHASELRQKLHVGYLTTLGRLGAVRTIWAEWRHLLRSGVARSTKLSPGEDDGVVRAFATALQMASHAMPASHGQDPAGASLEECVTADYHAIEMQELHFWRGDISDDDVGQHIPDAAVFRSILDLPLQECIARIRSWR</sequence>
<evidence type="ECO:0000313" key="2">
    <source>
        <dbReference type="Proteomes" id="UP000811619"/>
    </source>
</evidence>
<proteinExistence type="predicted"/>
<name>A0A8K0J3Q3_9HYPO</name>
<organism evidence="1 2">
    <name type="scientific">Claviceps africana</name>
    <dbReference type="NCBI Taxonomy" id="83212"/>
    <lineage>
        <taxon>Eukaryota</taxon>
        <taxon>Fungi</taxon>
        <taxon>Dikarya</taxon>
        <taxon>Ascomycota</taxon>
        <taxon>Pezizomycotina</taxon>
        <taxon>Sordariomycetes</taxon>
        <taxon>Hypocreomycetidae</taxon>
        <taxon>Hypocreales</taxon>
        <taxon>Clavicipitaceae</taxon>
        <taxon>Claviceps</taxon>
    </lineage>
</organism>
<dbReference type="Proteomes" id="UP000811619">
    <property type="component" value="Unassembled WGS sequence"/>
</dbReference>
<keyword evidence="2" id="KW-1185">Reference proteome</keyword>
<gene>
    <name evidence="1" type="ORF">E4U42_005863</name>
</gene>
<dbReference type="OrthoDB" id="4581301at2759"/>
<evidence type="ECO:0000313" key="1">
    <source>
        <dbReference type="EMBL" id="KAG5921409.1"/>
    </source>
</evidence>
<dbReference type="AlphaFoldDB" id="A0A8K0J3Q3"/>
<reference evidence="1" key="1">
    <citation type="journal article" date="2020" name="bioRxiv">
        <title>Whole genome comparisons of ergot fungi reveals the divergence and evolution of species within the genus Claviceps are the result of varying mechanisms driving genome evolution and host range expansion.</title>
        <authorList>
            <person name="Wyka S.A."/>
            <person name="Mondo S.J."/>
            <person name="Liu M."/>
            <person name="Dettman J."/>
            <person name="Nalam V."/>
            <person name="Broders K.D."/>
        </authorList>
    </citation>
    <scope>NUCLEOTIDE SEQUENCE</scope>
    <source>
        <strain evidence="1">CCC 489</strain>
    </source>
</reference>